<name>A0A150QTA4_SORCE</name>
<sequence>MWRYPDRRQTAIWNGRIRGVEQGAIRLFAPSCIFMMSCLAGTSCALDEEGSPVCALDAN</sequence>
<evidence type="ECO:0000313" key="2">
    <source>
        <dbReference type="Proteomes" id="UP000075635"/>
    </source>
</evidence>
<organism evidence="1 2">
    <name type="scientific">Sorangium cellulosum</name>
    <name type="common">Polyangium cellulosum</name>
    <dbReference type="NCBI Taxonomy" id="56"/>
    <lineage>
        <taxon>Bacteria</taxon>
        <taxon>Pseudomonadati</taxon>
        <taxon>Myxococcota</taxon>
        <taxon>Polyangia</taxon>
        <taxon>Polyangiales</taxon>
        <taxon>Polyangiaceae</taxon>
        <taxon>Sorangium</taxon>
    </lineage>
</organism>
<gene>
    <name evidence="1" type="ORF">BE17_19020</name>
</gene>
<comment type="caution">
    <text evidence="1">The sequence shown here is derived from an EMBL/GenBank/DDBJ whole genome shotgun (WGS) entry which is preliminary data.</text>
</comment>
<dbReference type="EMBL" id="JEMB01003549">
    <property type="protein sequence ID" value="KYF71072.1"/>
    <property type="molecule type" value="Genomic_DNA"/>
</dbReference>
<proteinExistence type="predicted"/>
<reference evidence="1 2" key="1">
    <citation type="submission" date="2014-02" db="EMBL/GenBank/DDBJ databases">
        <title>The small core and large imbalanced accessory genome model reveals a collaborative survival strategy of Sorangium cellulosum strains in nature.</title>
        <authorList>
            <person name="Han K."/>
            <person name="Peng R."/>
            <person name="Blom J."/>
            <person name="Li Y.-Z."/>
        </authorList>
    </citation>
    <scope>NUCLEOTIDE SEQUENCE [LARGE SCALE GENOMIC DNA]</scope>
    <source>
        <strain evidence="1 2">So0011-07</strain>
    </source>
</reference>
<evidence type="ECO:0000313" key="1">
    <source>
        <dbReference type="EMBL" id="KYF71072.1"/>
    </source>
</evidence>
<protein>
    <submittedName>
        <fullName evidence="1">Uncharacterized protein</fullName>
    </submittedName>
</protein>
<dbReference type="Proteomes" id="UP000075635">
    <property type="component" value="Unassembled WGS sequence"/>
</dbReference>
<accession>A0A150QTA4</accession>
<dbReference type="AlphaFoldDB" id="A0A150QTA4"/>